<keyword evidence="4" id="KW-1185">Reference proteome</keyword>
<sequence length="84" mass="9746">MREYQEIEVFYSLKEHIVLPKDCSCPLSVICCDQGLRIGIYAVKRVNESNFLHHPRPGSNRGNLTRRIVVTLPLMLIVMFPLFE</sequence>
<dbReference type="PaxDb" id="3880-AES90782"/>
<proteinExistence type="predicted"/>
<gene>
    <name evidence="2" type="ordered locus">MTR_4g097860</name>
</gene>
<evidence type="ECO:0000313" key="3">
    <source>
        <dbReference type="EnsemblPlants" id="AES90782"/>
    </source>
</evidence>
<dbReference type="EnsemblPlants" id="AES90782">
    <property type="protein sequence ID" value="AES90782"/>
    <property type="gene ID" value="MTR_4g097860"/>
</dbReference>
<reference evidence="2 4" key="1">
    <citation type="journal article" date="2011" name="Nature">
        <title>The Medicago genome provides insight into the evolution of rhizobial symbioses.</title>
        <authorList>
            <person name="Young N.D."/>
            <person name="Debelle F."/>
            <person name="Oldroyd G.E."/>
            <person name="Geurts R."/>
            <person name="Cannon S.B."/>
            <person name="Udvardi M.K."/>
            <person name="Benedito V.A."/>
            <person name="Mayer K.F."/>
            <person name="Gouzy J."/>
            <person name="Schoof H."/>
            <person name="Van de Peer Y."/>
            <person name="Proost S."/>
            <person name="Cook D.R."/>
            <person name="Meyers B.C."/>
            <person name="Spannagl M."/>
            <person name="Cheung F."/>
            <person name="De Mita S."/>
            <person name="Krishnakumar V."/>
            <person name="Gundlach H."/>
            <person name="Zhou S."/>
            <person name="Mudge J."/>
            <person name="Bharti A.K."/>
            <person name="Murray J.D."/>
            <person name="Naoumkina M.A."/>
            <person name="Rosen B."/>
            <person name="Silverstein K.A."/>
            <person name="Tang H."/>
            <person name="Rombauts S."/>
            <person name="Zhao P.X."/>
            <person name="Zhou P."/>
            <person name="Barbe V."/>
            <person name="Bardou P."/>
            <person name="Bechner M."/>
            <person name="Bellec A."/>
            <person name="Berger A."/>
            <person name="Berges H."/>
            <person name="Bidwell S."/>
            <person name="Bisseling T."/>
            <person name="Choisne N."/>
            <person name="Couloux A."/>
            <person name="Denny R."/>
            <person name="Deshpande S."/>
            <person name="Dai X."/>
            <person name="Doyle J.J."/>
            <person name="Dudez A.M."/>
            <person name="Farmer A.D."/>
            <person name="Fouteau S."/>
            <person name="Franken C."/>
            <person name="Gibelin C."/>
            <person name="Gish J."/>
            <person name="Goldstein S."/>
            <person name="Gonzalez A.J."/>
            <person name="Green P.J."/>
            <person name="Hallab A."/>
            <person name="Hartog M."/>
            <person name="Hua A."/>
            <person name="Humphray S.J."/>
            <person name="Jeong D.H."/>
            <person name="Jing Y."/>
            <person name="Jocker A."/>
            <person name="Kenton S.M."/>
            <person name="Kim D.J."/>
            <person name="Klee K."/>
            <person name="Lai H."/>
            <person name="Lang C."/>
            <person name="Lin S."/>
            <person name="Macmil S.L."/>
            <person name="Magdelenat G."/>
            <person name="Matthews L."/>
            <person name="McCorrison J."/>
            <person name="Monaghan E.L."/>
            <person name="Mun J.H."/>
            <person name="Najar F.Z."/>
            <person name="Nicholson C."/>
            <person name="Noirot C."/>
            <person name="O'Bleness M."/>
            <person name="Paule C.R."/>
            <person name="Poulain J."/>
            <person name="Prion F."/>
            <person name="Qin B."/>
            <person name="Qu C."/>
            <person name="Retzel E.F."/>
            <person name="Riddle C."/>
            <person name="Sallet E."/>
            <person name="Samain S."/>
            <person name="Samson N."/>
            <person name="Sanders I."/>
            <person name="Saurat O."/>
            <person name="Scarpelli C."/>
            <person name="Schiex T."/>
            <person name="Segurens B."/>
            <person name="Severin A.J."/>
            <person name="Sherrier D.J."/>
            <person name="Shi R."/>
            <person name="Sims S."/>
            <person name="Singer S.R."/>
            <person name="Sinharoy S."/>
            <person name="Sterck L."/>
            <person name="Viollet A."/>
            <person name="Wang B.B."/>
            <person name="Wang K."/>
            <person name="Wang M."/>
            <person name="Wang X."/>
            <person name="Warfsmann J."/>
            <person name="Weissenbach J."/>
            <person name="White D.D."/>
            <person name="White J.D."/>
            <person name="Wiley G.B."/>
            <person name="Wincker P."/>
            <person name="Xing Y."/>
            <person name="Yang L."/>
            <person name="Yao Z."/>
            <person name="Ying F."/>
            <person name="Zhai J."/>
            <person name="Zhou L."/>
            <person name="Zuber A."/>
            <person name="Denarie J."/>
            <person name="Dixon R.A."/>
            <person name="May G.D."/>
            <person name="Schwartz D.C."/>
            <person name="Rogers J."/>
            <person name="Quetier F."/>
            <person name="Town C.D."/>
            <person name="Roe B.A."/>
        </authorList>
    </citation>
    <scope>NUCLEOTIDE SEQUENCE [LARGE SCALE GENOMIC DNA]</scope>
    <source>
        <strain evidence="2">A17</strain>
        <strain evidence="3 4">cv. Jemalong A17</strain>
    </source>
</reference>
<dbReference type="HOGENOM" id="CLU_2530899_0_0_1"/>
<dbReference type="EMBL" id="CM001220">
    <property type="protein sequence ID" value="AES90782.1"/>
    <property type="molecule type" value="Genomic_DNA"/>
</dbReference>
<organism evidence="2 4">
    <name type="scientific">Medicago truncatula</name>
    <name type="common">Barrel medic</name>
    <name type="synonym">Medicago tribuloides</name>
    <dbReference type="NCBI Taxonomy" id="3880"/>
    <lineage>
        <taxon>Eukaryota</taxon>
        <taxon>Viridiplantae</taxon>
        <taxon>Streptophyta</taxon>
        <taxon>Embryophyta</taxon>
        <taxon>Tracheophyta</taxon>
        <taxon>Spermatophyta</taxon>
        <taxon>Magnoliopsida</taxon>
        <taxon>eudicotyledons</taxon>
        <taxon>Gunneridae</taxon>
        <taxon>Pentapetalae</taxon>
        <taxon>rosids</taxon>
        <taxon>fabids</taxon>
        <taxon>Fabales</taxon>
        <taxon>Fabaceae</taxon>
        <taxon>Papilionoideae</taxon>
        <taxon>50 kb inversion clade</taxon>
        <taxon>NPAAA clade</taxon>
        <taxon>Hologalegina</taxon>
        <taxon>IRL clade</taxon>
        <taxon>Trifolieae</taxon>
        <taxon>Medicago</taxon>
    </lineage>
</organism>
<evidence type="ECO:0000313" key="2">
    <source>
        <dbReference type="EMBL" id="AES90782.1"/>
    </source>
</evidence>
<protein>
    <submittedName>
        <fullName evidence="2">Transmembrane protein, putative</fullName>
    </submittedName>
</protein>
<reference evidence="2 4" key="2">
    <citation type="journal article" date="2014" name="BMC Genomics">
        <title>An improved genome release (version Mt4.0) for the model legume Medicago truncatula.</title>
        <authorList>
            <person name="Tang H."/>
            <person name="Krishnakumar V."/>
            <person name="Bidwell S."/>
            <person name="Rosen B."/>
            <person name="Chan A."/>
            <person name="Zhou S."/>
            <person name="Gentzbittel L."/>
            <person name="Childs K.L."/>
            <person name="Yandell M."/>
            <person name="Gundlach H."/>
            <person name="Mayer K.F."/>
            <person name="Schwartz D.C."/>
            <person name="Town C.D."/>
        </authorList>
    </citation>
    <scope>GENOME REANNOTATION</scope>
    <source>
        <strain evidence="3 4">cv. Jemalong A17</strain>
    </source>
</reference>
<keyword evidence="1 2" id="KW-0812">Transmembrane</keyword>
<reference evidence="3" key="3">
    <citation type="submission" date="2015-04" db="UniProtKB">
        <authorList>
            <consortium name="EnsemblPlants"/>
        </authorList>
    </citation>
    <scope>IDENTIFICATION</scope>
    <source>
        <strain evidence="3">cv. Jemalong A17</strain>
    </source>
</reference>
<dbReference type="AlphaFoldDB" id="G7JFB3"/>
<evidence type="ECO:0000256" key="1">
    <source>
        <dbReference type="SAM" id="Phobius"/>
    </source>
</evidence>
<name>G7JFB3_MEDTR</name>
<accession>G7JFB3</accession>
<keyword evidence="1" id="KW-0472">Membrane</keyword>
<dbReference type="Proteomes" id="UP000002051">
    <property type="component" value="Chromosome 4"/>
</dbReference>
<evidence type="ECO:0000313" key="4">
    <source>
        <dbReference type="Proteomes" id="UP000002051"/>
    </source>
</evidence>
<feature type="transmembrane region" description="Helical" evidence="1">
    <location>
        <begin position="64"/>
        <end position="83"/>
    </location>
</feature>
<keyword evidence="1" id="KW-1133">Transmembrane helix</keyword>